<evidence type="ECO:0000256" key="4">
    <source>
        <dbReference type="ARBA" id="ARBA00004496"/>
    </source>
</evidence>
<feature type="region of interest" description="Disordered" evidence="23">
    <location>
        <begin position="264"/>
        <end position="288"/>
    </location>
</feature>
<dbReference type="SMART" id="SM00369">
    <property type="entry name" value="LRR_TYP"/>
    <property type="match status" value="3"/>
</dbReference>
<dbReference type="Gene3D" id="3.60.10.10">
    <property type="entry name" value="Endonuclease/exonuclease/phosphatase"/>
    <property type="match status" value="1"/>
</dbReference>
<evidence type="ECO:0000256" key="3">
    <source>
        <dbReference type="ARBA" id="ARBA00004123"/>
    </source>
</evidence>
<evidence type="ECO:0000256" key="17">
    <source>
        <dbReference type="ARBA" id="ARBA00023163"/>
    </source>
</evidence>
<evidence type="ECO:0000256" key="2">
    <source>
        <dbReference type="ARBA" id="ARBA00001946"/>
    </source>
</evidence>
<dbReference type="GeneID" id="8299780"/>
<keyword evidence="16" id="KW-0805">Transcription regulation</keyword>
<dbReference type="GO" id="GO:0000289">
    <property type="term" value="P:nuclear-transcribed mRNA poly(A) tail shortening"/>
    <property type="evidence" value="ECO:0007669"/>
    <property type="project" value="EnsemblFungi"/>
</dbReference>
<dbReference type="Pfam" id="PF03372">
    <property type="entry name" value="Exo_endo_phos"/>
    <property type="match status" value="1"/>
</dbReference>
<dbReference type="InterPro" id="IPR001611">
    <property type="entry name" value="Leu-rich_rpt"/>
</dbReference>
<keyword evidence="10" id="KW-0479">Metal-binding</keyword>
<feature type="domain" description="Endonuclease/exonuclease/phosphatase" evidence="24">
    <location>
        <begin position="474"/>
        <end position="783"/>
    </location>
</feature>
<keyword evidence="13" id="KW-0269">Exonuclease</keyword>
<evidence type="ECO:0000256" key="22">
    <source>
        <dbReference type="ARBA" id="ARBA00033317"/>
    </source>
</evidence>
<dbReference type="GO" id="GO:0006368">
    <property type="term" value="P:transcription elongation by RNA polymerase II"/>
    <property type="evidence" value="ECO:0007669"/>
    <property type="project" value="EnsemblFungi"/>
</dbReference>
<dbReference type="EMBL" id="GG692398">
    <property type="protein sequence ID" value="EER32727.1"/>
    <property type="molecule type" value="Genomic_DNA"/>
</dbReference>
<dbReference type="EC" id="3.1.13.4" evidence="6"/>
<protein>
    <recommendedName>
        <fullName evidence="19">CCR4-Not complex 3'-5'-exoribonuclease subunit Ccr4</fullName>
        <ecNumber evidence="6">3.1.13.4</ecNumber>
    </recommendedName>
    <alternativeName>
        <fullName evidence="20">Carbon catabolite repressor protein 4</fullName>
    </alternativeName>
    <alternativeName>
        <fullName evidence="21">Cytoplasmic deadenylase</fullName>
    </alternativeName>
    <alternativeName>
        <fullName evidence="22">Glucose-repressible alcohol dehydrogenase transcriptional effector</fullName>
    </alternativeName>
</protein>
<evidence type="ECO:0000256" key="1">
    <source>
        <dbReference type="ARBA" id="ARBA00001663"/>
    </source>
</evidence>
<organism evidence="25 26">
    <name type="scientific">Candida tropicalis (strain ATCC MYA-3404 / T1)</name>
    <name type="common">Yeast</name>
    <dbReference type="NCBI Taxonomy" id="294747"/>
    <lineage>
        <taxon>Eukaryota</taxon>
        <taxon>Fungi</taxon>
        <taxon>Dikarya</taxon>
        <taxon>Ascomycota</taxon>
        <taxon>Saccharomycotina</taxon>
        <taxon>Pichiomycetes</taxon>
        <taxon>Debaryomycetaceae</taxon>
        <taxon>Candida/Lodderomyces clade</taxon>
        <taxon>Candida</taxon>
    </lineage>
</organism>
<feature type="compositionally biased region" description="Low complexity" evidence="23">
    <location>
        <begin position="86"/>
        <end position="110"/>
    </location>
</feature>
<feature type="region of interest" description="Disordered" evidence="23">
    <location>
        <begin position="796"/>
        <end position="815"/>
    </location>
</feature>
<evidence type="ECO:0000256" key="5">
    <source>
        <dbReference type="ARBA" id="ARBA00010774"/>
    </source>
</evidence>
<keyword evidence="14" id="KW-0460">Magnesium</keyword>
<dbReference type="Gene3D" id="3.80.10.10">
    <property type="entry name" value="Ribonuclease Inhibitor"/>
    <property type="match status" value="1"/>
</dbReference>
<evidence type="ECO:0000256" key="20">
    <source>
        <dbReference type="ARBA" id="ARBA00030493"/>
    </source>
</evidence>
<evidence type="ECO:0000256" key="16">
    <source>
        <dbReference type="ARBA" id="ARBA00023015"/>
    </source>
</evidence>
<keyword evidence="9" id="KW-0540">Nuclease</keyword>
<evidence type="ECO:0000256" key="19">
    <source>
        <dbReference type="ARBA" id="ARBA00023475"/>
    </source>
</evidence>
<dbReference type="GO" id="GO:0032968">
    <property type="term" value="P:positive regulation of transcription elongation by RNA polymerase II"/>
    <property type="evidence" value="ECO:0007669"/>
    <property type="project" value="EnsemblFungi"/>
</dbReference>
<feature type="compositionally biased region" description="Low complexity" evidence="23">
    <location>
        <begin position="117"/>
        <end position="150"/>
    </location>
</feature>
<keyword evidence="12" id="KW-0378">Hydrolase</keyword>
<dbReference type="InterPro" id="IPR036691">
    <property type="entry name" value="Endo/exonu/phosph_ase_sf"/>
</dbReference>
<dbReference type="GO" id="GO:0030015">
    <property type="term" value="C:CCR4-NOT core complex"/>
    <property type="evidence" value="ECO:0007669"/>
    <property type="project" value="EnsemblFungi"/>
</dbReference>
<evidence type="ECO:0000313" key="25">
    <source>
        <dbReference type="EMBL" id="EER32727.1"/>
    </source>
</evidence>
<dbReference type="SUPFAM" id="SSF52058">
    <property type="entry name" value="L domain-like"/>
    <property type="match status" value="1"/>
</dbReference>
<evidence type="ECO:0000313" key="26">
    <source>
        <dbReference type="Proteomes" id="UP000002037"/>
    </source>
</evidence>
<comment type="cofactor">
    <cofactor evidence="2">
        <name>Mg(2+)</name>
        <dbReference type="ChEBI" id="CHEBI:18420"/>
    </cofactor>
</comment>
<dbReference type="SUPFAM" id="SSF56219">
    <property type="entry name" value="DNase I-like"/>
    <property type="match status" value="1"/>
</dbReference>
<dbReference type="PANTHER" id="PTHR12121">
    <property type="entry name" value="CARBON CATABOLITE REPRESSOR PROTEIN 4"/>
    <property type="match status" value="1"/>
</dbReference>
<dbReference type="GO" id="GO:0004535">
    <property type="term" value="F:poly(A)-specific ribonuclease activity"/>
    <property type="evidence" value="ECO:0007669"/>
    <property type="project" value="UniProtKB-EC"/>
</dbReference>
<evidence type="ECO:0000256" key="14">
    <source>
        <dbReference type="ARBA" id="ARBA00022842"/>
    </source>
</evidence>
<dbReference type="PROSITE" id="PS51450">
    <property type="entry name" value="LRR"/>
    <property type="match status" value="2"/>
</dbReference>
<dbReference type="GO" id="GO:0000076">
    <property type="term" value="P:DNA replication checkpoint signaling"/>
    <property type="evidence" value="ECO:0007669"/>
    <property type="project" value="EnsemblFungi"/>
</dbReference>
<dbReference type="Pfam" id="PF00560">
    <property type="entry name" value="LRR_1"/>
    <property type="match status" value="1"/>
</dbReference>
<reference evidence="25 26" key="1">
    <citation type="journal article" date="2009" name="Nature">
        <title>Evolution of pathogenicity and sexual reproduction in eight Candida genomes.</title>
        <authorList>
            <person name="Butler G."/>
            <person name="Rasmussen M.D."/>
            <person name="Lin M.F."/>
            <person name="Santos M.A."/>
            <person name="Sakthikumar S."/>
            <person name="Munro C.A."/>
            <person name="Rheinbay E."/>
            <person name="Grabherr M."/>
            <person name="Forche A."/>
            <person name="Reedy J.L."/>
            <person name="Agrafioti I."/>
            <person name="Arnaud M.B."/>
            <person name="Bates S."/>
            <person name="Brown A.J."/>
            <person name="Brunke S."/>
            <person name="Costanzo M.C."/>
            <person name="Fitzpatrick D.A."/>
            <person name="de Groot P.W."/>
            <person name="Harris D."/>
            <person name="Hoyer L.L."/>
            <person name="Hube B."/>
            <person name="Klis F.M."/>
            <person name="Kodira C."/>
            <person name="Lennard N."/>
            <person name="Logue M.E."/>
            <person name="Martin R."/>
            <person name="Neiman A.M."/>
            <person name="Nikolaou E."/>
            <person name="Quail M.A."/>
            <person name="Quinn J."/>
            <person name="Santos M.C."/>
            <person name="Schmitzberger F.F."/>
            <person name="Sherlock G."/>
            <person name="Shah P."/>
            <person name="Silverstein K.A."/>
            <person name="Skrzypek M.S."/>
            <person name="Soll D."/>
            <person name="Staggs R."/>
            <person name="Stansfield I."/>
            <person name="Stumpf M.P."/>
            <person name="Sudbery P.E."/>
            <person name="Srikantha T."/>
            <person name="Zeng Q."/>
            <person name="Berman J."/>
            <person name="Berriman M."/>
            <person name="Heitman J."/>
            <person name="Gow N.A."/>
            <person name="Lorenz M.C."/>
            <person name="Birren B.W."/>
            <person name="Kellis M."/>
            <person name="Cuomo C.A."/>
        </authorList>
    </citation>
    <scope>NUCLEOTIDE SEQUENCE [LARGE SCALE GENOMIC DNA]</scope>
    <source>
        <strain evidence="26">ATCC MYA-3404 / T1</strain>
    </source>
</reference>
<proteinExistence type="inferred from homology"/>
<dbReference type="GO" id="GO:0006260">
    <property type="term" value="P:DNA replication"/>
    <property type="evidence" value="ECO:0007669"/>
    <property type="project" value="EnsemblFungi"/>
</dbReference>
<keyword evidence="15" id="KW-0694">RNA-binding</keyword>
<evidence type="ECO:0000256" key="8">
    <source>
        <dbReference type="ARBA" id="ARBA00022614"/>
    </source>
</evidence>
<evidence type="ECO:0000256" key="7">
    <source>
        <dbReference type="ARBA" id="ARBA00022490"/>
    </source>
</evidence>
<dbReference type="PANTHER" id="PTHR12121:SF100">
    <property type="entry name" value="POLY(A)-SPECIFIC RIBONUCLEASE"/>
    <property type="match status" value="1"/>
</dbReference>
<dbReference type="RefSeq" id="XP_002548855.1">
    <property type="nucleotide sequence ID" value="XM_002548809.1"/>
</dbReference>
<comment type="catalytic activity">
    <reaction evidence="1">
        <text>Exonucleolytic cleavage of poly(A) to 5'-AMP.</text>
        <dbReference type="EC" id="3.1.13.4"/>
    </reaction>
</comment>
<evidence type="ECO:0000256" key="12">
    <source>
        <dbReference type="ARBA" id="ARBA00022801"/>
    </source>
</evidence>
<keyword evidence="17" id="KW-0804">Transcription</keyword>
<keyword evidence="7" id="KW-0963">Cytoplasm</keyword>
<comment type="similarity">
    <text evidence="5">Belongs to the CCR4/nocturin family.</text>
</comment>
<keyword evidence="18" id="KW-0539">Nucleus</keyword>
<feature type="compositionally biased region" description="Polar residues" evidence="23">
    <location>
        <begin position="71"/>
        <end position="85"/>
    </location>
</feature>
<name>C5MAR0_CANTT</name>
<gene>
    <name evidence="25" type="ORF">CTRG_03152</name>
</gene>
<evidence type="ECO:0000256" key="15">
    <source>
        <dbReference type="ARBA" id="ARBA00022884"/>
    </source>
</evidence>
<dbReference type="GO" id="GO:0016593">
    <property type="term" value="C:Cdc73/Paf1 complex"/>
    <property type="evidence" value="ECO:0007669"/>
    <property type="project" value="EnsemblFungi"/>
</dbReference>
<dbReference type="GO" id="GO:0046872">
    <property type="term" value="F:metal ion binding"/>
    <property type="evidence" value="ECO:0007669"/>
    <property type="project" value="UniProtKB-KW"/>
</dbReference>
<comment type="subcellular location">
    <subcellularLocation>
        <location evidence="4">Cytoplasm</location>
    </subcellularLocation>
    <subcellularLocation>
        <location evidence="3">Nucleus</location>
    </subcellularLocation>
</comment>
<evidence type="ECO:0000256" key="10">
    <source>
        <dbReference type="ARBA" id="ARBA00022723"/>
    </source>
</evidence>
<sequence>MNIANKFSHGQLQGQPQSNLQTQQILLQQLHQGQNQQQQQQGQQQGQHASAGLLGSAFQPGESFGEGLGQNMYQNNYQRTQPSSLQQQQQQHQQFFPQFQQAQQGQPQPQATNNGSQLQQQQQQQQPYQQNQQIPRQPAHLQPQQQQGQQQQFYTPQQAAVLQVQQQQQQQQIQLQALQQPSMLQMNSTTVENPNSVYWQHQQQLCQISRSANVPHYYARQYASNSRKVKNPYSDVKSVGLVEATKTMIQSLEEEEKKKKAALFPGTPTTSSALLHNKKNPQDSIDDDSMEEQRMRLKTQGRQLWCQLDLSGQGLVNISPKLFHYDFLESLYLNNNKLTTIPPSIKKLRSLRTLDISHNRISELPEELGLCFNLRYLYIFDNNIKTLPYSFGNLIELLFIGIEGNPLDPKFSNLISEKGTKELISTLRDQTTITRTPQPRPWLTLEDDGEVADSNEAYNSVATTTSSGDSFTVLSYNTLCQHYATPKMYKFTPSWALDWEYRKNSLENEILGYSTDIICLQEVETRTFNEFWLPLMTSKGYRGHFYSKTRSKTMQDSESKKKVDGCATFYRGEKFSLSNKQNFEYASAWLGNDRYKKTEDAFNRYVNKDNIALILFLQHKETGQDIAVVNTHLHWDPAFNDVKTLQVGILLEELQVTLKRQGQSGDDIKNASIIVCGDLNSVKDSAVYQLFSTGVSKDHEDLSDRDFGKFTEEGFHHPFKLKSAYETVGELPFTNMTPGFTDNIDYIWYSTPTLQVKGLLGKVDEEYTSHCIGFPDANFPSDHVPILARFQVKKGSNAKKPDFKPDFKTGPSRKT</sequence>
<evidence type="ECO:0000256" key="21">
    <source>
        <dbReference type="ARBA" id="ARBA00031469"/>
    </source>
</evidence>
<dbReference type="VEuPathDB" id="FungiDB:CTRG_03152"/>
<keyword evidence="11" id="KW-0677">Repeat</keyword>
<evidence type="ECO:0000256" key="23">
    <source>
        <dbReference type="SAM" id="MobiDB-lite"/>
    </source>
</evidence>
<dbReference type="FunFam" id="3.60.10.10:FF:000037">
    <property type="entry name" value="Glucose-repressible alcohol dehydrogenase transcriptional effector"/>
    <property type="match status" value="1"/>
</dbReference>
<dbReference type="InterPro" id="IPR005135">
    <property type="entry name" value="Endo/exonuclease/phosphatase"/>
</dbReference>
<dbReference type="eggNOG" id="KOG0620">
    <property type="taxonomic scope" value="Eukaryota"/>
</dbReference>
<dbReference type="AlphaFoldDB" id="C5MAR0"/>
<dbReference type="OrthoDB" id="428734at2759"/>
<dbReference type="InterPro" id="IPR050410">
    <property type="entry name" value="CCR4/nocturin_mRNA_transcr"/>
</dbReference>
<evidence type="ECO:0000256" key="6">
    <source>
        <dbReference type="ARBA" id="ARBA00012161"/>
    </source>
</evidence>
<dbReference type="CDD" id="cd09097">
    <property type="entry name" value="Deadenylase_CCR4"/>
    <property type="match status" value="1"/>
</dbReference>
<dbReference type="GO" id="GO:0007089">
    <property type="term" value="P:traversing start control point of mitotic cell cycle"/>
    <property type="evidence" value="ECO:0007669"/>
    <property type="project" value="EnsemblFungi"/>
</dbReference>
<dbReference type="KEGG" id="ctp:CTRG_03152"/>
<keyword evidence="8" id="KW-0433">Leucine-rich repeat</keyword>
<feature type="region of interest" description="Disordered" evidence="23">
    <location>
        <begin position="33"/>
        <end position="150"/>
    </location>
</feature>
<evidence type="ECO:0000256" key="9">
    <source>
        <dbReference type="ARBA" id="ARBA00022722"/>
    </source>
</evidence>
<dbReference type="Proteomes" id="UP000002037">
    <property type="component" value="Unassembled WGS sequence"/>
</dbReference>
<dbReference type="Pfam" id="PF13855">
    <property type="entry name" value="LRR_8"/>
    <property type="match status" value="1"/>
</dbReference>
<dbReference type="HOGENOM" id="CLU_016428_4_1_1"/>
<dbReference type="GO" id="GO:0003723">
    <property type="term" value="F:RNA binding"/>
    <property type="evidence" value="ECO:0007669"/>
    <property type="project" value="UniProtKB-KW"/>
</dbReference>
<dbReference type="InterPro" id="IPR003591">
    <property type="entry name" value="Leu-rich_rpt_typical-subtyp"/>
</dbReference>
<evidence type="ECO:0000256" key="11">
    <source>
        <dbReference type="ARBA" id="ARBA00022737"/>
    </source>
</evidence>
<evidence type="ECO:0000259" key="24">
    <source>
        <dbReference type="Pfam" id="PF03372"/>
    </source>
</evidence>
<dbReference type="InterPro" id="IPR032675">
    <property type="entry name" value="LRR_dom_sf"/>
</dbReference>
<feature type="compositionally biased region" description="Low complexity" evidence="23">
    <location>
        <begin position="33"/>
        <end position="55"/>
    </location>
</feature>
<accession>C5MAR0</accession>
<keyword evidence="26" id="KW-1185">Reference proteome</keyword>
<dbReference type="STRING" id="294747.C5MAR0"/>
<dbReference type="GO" id="GO:0000932">
    <property type="term" value="C:P-body"/>
    <property type="evidence" value="ECO:0007669"/>
    <property type="project" value="EnsemblFungi"/>
</dbReference>
<evidence type="ECO:0000256" key="18">
    <source>
        <dbReference type="ARBA" id="ARBA00023242"/>
    </source>
</evidence>
<evidence type="ECO:0000256" key="13">
    <source>
        <dbReference type="ARBA" id="ARBA00022839"/>
    </source>
</evidence>